<dbReference type="AlphaFoldDB" id="A0A919B8A7"/>
<reference evidence="2" key="2">
    <citation type="submission" date="2020-09" db="EMBL/GenBank/DDBJ databases">
        <authorList>
            <person name="Sun Q."/>
            <person name="Ohkuma M."/>
        </authorList>
    </citation>
    <scope>NUCLEOTIDE SEQUENCE</scope>
    <source>
        <strain evidence="2">JCM 4059</strain>
    </source>
</reference>
<keyword evidence="3" id="KW-1185">Reference proteome</keyword>
<gene>
    <name evidence="2" type="ORF">GCM10010218_55640</name>
</gene>
<feature type="transmembrane region" description="Helical" evidence="1">
    <location>
        <begin position="69"/>
        <end position="91"/>
    </location>
</feature>
<comment type="caution">
    <text evidence="2">The sequence shown here is derived from an EMBL/GenBank/DDBJ whole genome shotgun (WGS) entry which is preliminary data.</text>
</comment>
<sequence>MIFSLAFVVLGVAVALLGVGLLFNVRGMTTAWSQYTRDRAERMHRRLGGGLDMLGTPPRLSVTTSVTRFRLQGAVLAFAGLVMALAGSLLLDSAS</sequence>
<keyword evidence="1" id="KW-1133">Transmembrane helix</keyword>
<name>A0A919B8A7_9ACTN</name>
<dbReference type="RefSeq" id="WP_190132495.1">
    <property type="nucleotide sequence ID" value="NZ_BNBD01000016.1"/>
</dbReference>
<keyword evidence="1" id="KW-0472">Membrane</keyword>
<dbReference type="EMBL" id="BNBD01000016">
    <property type="protein sequence ID" value="GHF67047.1"/>
    <property type="molecule type" value="Genomic_DNA"/>
</dbReference>
<evidence type="ECO:0000313" key="2">
    <source>
        <dbReference type="EMBL" id="GHF67047.1"/>
    </source>
</evidence>
<reference evidence="2" key="1">
    <citation type="journal article" date="2014" name="Int. J. Syst. Evol. Microbiol.">
        <title>Complete genome sequence of Corynebacterium casei LMG S-19264T (=DSM 44701T), isolated from a smear-ripened cheese.</title>
        <authorList>
            <consortium name="US DOE Joint Genome Institute (JGI-PGF)"/>
            <person name="Walter F."/>
            <person name="Albersmeier A."/>
            <person name="Kalinowski J."/>
            <person name="Ruckert C."/>
        </authorList>
    </citation>
    <scope>NUCLEOTIDE SEQUENCE</scope>
    <source>
        <strain evidence="2">JCM 4059</strain>
    </source>
</reference>
<organism evidence="2 3">
    <name type="scientific">Streptomyces mashuensis</name>
    <dbReference type="NCBI Taxonomy" id="33904"/>
    <lineage>
        <taxon>Bacteria</taxon>
        <taxon>Bacillati</taxon>
        <taxon>Actinomycetota</taxon>
        <taxon>Actinomycetes</taxon>
        <taxon>Kitasatosporales</taxon>
        <taxon>Streptomycetaceae</taxon>
        <taxon>Streptomyces</taxon>
    </lineage>
</organism>
<keyword evidence="1" id="KW-0812">Transmembrane</keyword>
<accession>A0A919B8A7</accession>
<evidence type="ECO:0000313" key="3">
    <source>
        <dbReference type="Proteomes" id="UP000638313"/>
    </source>
</evidence>
<protein>
    <submittedName>
        <fullName evidence="2">Uncharacterized protein</fullName>
    </submittedName>
</protein>
<dbReference type="Proteomes" id="UP000638313">
    <property type="component" value="Unassembled WGS sequence"/>
</dbReference>
<evidence type="ECO:0000256" key="1">
    <source>
        <dbReference type="SAM" id="Phobius"/>
    </source>
</evidence>
<proteinExistence type="predicted"/>